<organism evidence="1 2">
    <name type="scientific">Streptomyces citrinus</name>
    <dbReference type="NCBI Taxonomy" id="3118173"/>
    <lineage>
        <taxon>Bacteria</taxon>
        <taxon>Bacillati</taxon>
        <taxon>Actinomycetota</taxon>
        <taxon>Actinomycetes</taxon>
        <taxon>Kitasatosporales</taxon>
        <taxon>Streptomycetaceae</taxon>
        <taxon>Streptomyces</taxon>
    </lineage>
</organism>
<evidence type="ECO:0000313" key="2">
    <source>
        <dbReference type="Proteomes" id="UP001432251"/>
    </source>
</evidence>
<gene>
    <name evidence="1" type="ORF">V2W30_00070</name>
</gene>
<evidence type="ECO:0000313" key="1">
    <source>
        <dbReference type="EMBL" id="WWQ61925.1"/>
    </source>
</evidence>
<reference evidence="1" key="1">
    <citation type="journal article" date="2025" name="Int. J. Syst. Evol. Microbiol.">
        <title>Streptomyces citrinus sp. nov., with yellow diffusible pigment.</title>
        <authorList>
            <person name="He Y."/>
            <person name="Yang E."/>
            <person name="Xu J."/>
            <person name="Sun Y."/>
            <person name="Sun L."/>
        </authorList>
    </citation>
    <scope>NUCLEOTIDE SEQUENCE</scope>
    <source>
        <strain evidence="1">Q6</strain>
    </source>
</reference>
<dbReference type="Proteomes" id="UP001432251">
    <property type="component" value="Chromosome"/>
</dbReference>
<accession>A0ACD5A437</accession>
<protein>
    <submittedName>
        <fullName evidence="1">Uncharacterized protein</fullName>
    </submittedName>
</protein>
<name>A0ACD5A437_9ACTN</name>
<keyword evidence="2" id="KW-1185">Reference proteome</keyword>
<proteinExistence type="predicted"/>
<dbReference type="EMBL" id="CP146022">
    <property type="protein sequence ID" value="WWQ61925.1"/>
    <property type="molecule type" value="Genomic_DNA"/>
</dbReference>
<sequence>MLHRDGRYLDCHEAFQRTFVRDVEAAMDWAEQIIGTRLGWLHTRVGGPDRWTAVHNPQEDPGTTSADAAVLRVLEPGTLIVAVGAAGSEESTLASALDDVAIVVCLDVLREEISGCFSVKFSVLSSGDVRPLTERSGGPSTDENE</sequence>